<dbReference type="InterPro" id="IPR039566">
    <property type="entry name" value="CvfB_S1_st"/>
</dbReference>
<dbReference type="InterPro" id="IPR040764">
    <property type="entry name" value="CvfB_WH"/>
</dbReference>
<dbReference type="PANTHER" id="PTHR37296">
    <property type="entry name" value="CONSERVED VIRULENCE FACTOR B"/>
    <property type="match status" value="1"/>
</dbReference>
<dbReference type="InterPro" id="IPR036388">
    <property type="entry name" value="WH-like_DNA-bd_sf"/>
</dbReference>
<evidence type="ECO:0000259" key="3">
    <source>
        <dbReference type="Pfam" id="PF17783"/>
    </source>
</evidence>
<evidence type="ECO:0000313" key="5">
    <source>
        <dbReference type="Proteomes" id="UP000236735"/>
    </source>
</evidence>
<dbReference type="PANTHER" id="PTHR37296:SF1">
    <property type="entry name" value="CONSERVED VIRULENCE FACTOR B"/>
    <property type="match status" value="1"/>
</dbReference>
<dbReference type="RefSeq" id="WP_103914880.1">
    <property type="nucleotide sequence ID" value="NZ_FNUV01000001.1"/>
</dbReference>
<dbReference type="Gene3D" id="2.40.50.140">
    <property type="entry name" value="Nucleic acid-binding proteins"/>
    <property type="match status" value="1"/>
</dbReference>
<dbReference type="Pfam" id="PF17783">
    <property type="entry name" value="WHD_CvfB"/>
    <property type="match status" value="1"/>
</dbReference>
<protein>
    <recommendedName>
        <fullName evidence="6">GntR family transcriptional regulator</fullName>
    </recommendedName>
</protein>
<name>A0A1H5RLE3_XYLRU</name>
<gene>
    <name evidence="4" type="ORF">SAMN05216354_0179</name>
</gene>
<evidence type="ECO:0000256" key="1">
    <source>
        <dbReference type="PIRNR" id="PIRNR012524"/>
    </source>
</evidence>
<comment type="similarity">
    <text evidence="1">Belongs to the CvfB family.</text>
</comment>
<organism evidence="4 5">
    <name type="scientific">Xylanibacter ruminicola</name>
    <name type="common">Prevotella ruminicola</name>
    <dbReference type="NCBI Taxonomy" id="839"/>
    <lineage>
        <taxon>Bacteria</taxon>
        <taxon>Pseudomonadati</taxon>
        <taxon>Bacteroidota</taxon>
        <taxon>Bacteroidia</taxon>
        <taxon>Bacteroidales</taxon>
        <taxon>Prevotellaceae</taxon>
        <taxon>Xylanibacter</taxon>
    </lineage>
</organism>
<dbReference type="AlphaFoldDB" id="A0A1H5RLE3"/>
<reference evidence="4 5" key="1">
    <citation type="submission" date="2016-10" db="EMBL/GenBank/DDBJ databases">
        <authorList>
            <person name="de Groot N.N."/>
        </authorList>
    </citation>
    <scope>NUCLEOTIDE SEQUENCE [LARGE SCALE GENOMIC DNA]</scope>
    <source>
        <strain evidence="4 5">AR32</strain>
    </source>
</reference>
<dbReference type="EMBL" id="FNUV01000001">
    <property type="protein sequence ID" value="SEF39175.1"/>
    <property type="molecule type" value="Genomic_DNA"/>
</dbReference>
<evidence type="ECO:0000259" key="2">
    <source>
        <dbReference type="Pfam" id="PF13509"/>
    </source>
</evidence>
<proteinExistence type="inferred from homology"/>
<feature type="domain" description="Conserved virulence factor B-like winged helix" evidence="3">
    <location>
        <begin position="222"/>
        <end position="279"/>
    </location>
</feature>
<feature type="domain" description="Conserved virulence factor B first S1" evidence="2">
    <location>
        <begin position="4"/>
        <end position="63"/>
    </location>
</feature>
<accession>A0A1H5RLE3</accession>
<evidence type="ECO:0008006" key="6">
    <source>
        <dbReference type="Google" id="ProtNLM"/>
    </source>
</evidence>
<evidence type="ECO:0000313" key="4">
    <source>
        <dbReference type="EMBL" id="SEF39175.1"/>
    </source>
</evidence>
<dbReference type="Gene3D" id="1.10.10.10">
    <property type="entry name" value="Winged helix-like DNA-binding domain superfamily/Winged helix DNA-binding domain"/>
    <property type="match status" value="1"/>
</dbReference>
<dbReference type="Proteomes" id="UP000236735">
    <property type="component" value="Unassembled WGS sequence"/>
</dbReference>
<dbReference type="InterPro" id="IPR012340">
    <property type="entry name" value="NA-bd_OB-fold"/>
</dbReference>
<sequence length="281" mass="32660">MLKLGDYNTLRIVKAVDFGLYLDGGEEGEIFLPQRYVTKDMHIGDEIEVFIYLDQEERPVATTEHPYAKVGEFASLEVAWVNQFGAFLNWGLMKDIFCPFREQKKRMEQGQRHIVYIKVDEDSYRLMATAKVEKYLTTPIITDLPSLQHGTEVDILVWQKTDLGFKVIVNNKFQGLIFDNQIFQPLHSGMRLKAYVDHVRQDGKIDIVLQQSGRQQTLDFAEVLLRYLYENDGYCNLGDKSPAELIYDRFQVSKKAYKKAIGDLYKRRLITIEEEGIRLAK</sequence>
<dbReference type="Pfam" id="PF13509">
    <property type="entry name" value="S1_2"/>
    <property type="match status" value="1"/>
</dbReference>
<dbReference type="InterPro" id="IPR014464">
    <property type="entry name" value="CvfB_fam"/>
</dbReference>
<dbReference type="PIRSF" id="PIRSF012524">
    <property type="entry name" value="YitL_S1"/>
    <property type="match status" value="1"/>
</dbReference>